<keyword evidence="3 7" id="KW-0812">Transmembrane</keyword>
<sequence>MASPDLKHRKPTESDDSATATAPARKPTATARRGLKSLAVAVSVPVSLSLLAVYLLSDPTKFPPSSPKPFWFPSAAAVNLGSFASSLLMGAAVWLVWADGGFHSTPNALYLYTLYVLLCFTWYGLLLGAGAPRLAAVACLAKTAALVGCDRLFRRVNPIAADLVKPCLAWSVFLTVVNLTMVAQ</sequence>
<dbReference type="PANTHER" id="PTHR10057">
    <property type="entry name" value="PERIPHERAL-TYPE BENZODIAZEPINE RECEPTOR"/>
    <property type="match status" value="1"/>
</dbReference>
<dbReference type="KEGG" id="mcha:111019027"/>
<dbReference type="InterPro" id="IPR004307">
    <property type="entry name" value="TspO_MBR"/>
</dbReference>
<dbReference type="CDD" id="cd15904">
    <property type="entry name" value="TSPO_MBR"/>
    <property type="match status" value="1"/>
</dbReference>
<evidence type="ECO:0000256" key="5">
    <source>
        <dbReference type="ARBA" id="ARBA00023136"/>
    </source>
</evidence>
<evidence type="ECO:0000256" key="1">
    <source>
        <dbReference type="ARBA" id="ARBA00004141"/>
    </source>
</evidence>
<evidence type="ECO:0000313" key="9">
    <source>
        <dbReference type="RefSeq" id="XP_022151009.1"/>
    </source>
</evidence>
<feature type="compositionally biased region" description="Low complexity" evidence="6">
    <location>
        <begin position="18"/>
        <end position="29"/>
    </location>
</feature>
<organism evidence="8 9">
    <name type="scientific">Momordica charantia</name>
    <name type="common">Bitter gourd</name>
    <name type="synonym">Balsam pear</name>
    <dbReference type="NCBI Taxonomy" id="3673"/>
    <lineage>
        <taxon>Eukaryota</taxon>
        <taxon>Viridiplantae</taxon>
        <taxon>Streptophyta</taxon>
        <taxon>Embryophyta</taxon>
        <taxon>Tracheophyta</taxon>
        <taxon>Spermatophyta</taxon>
        <taxon>Magnoliopsida</taxon>
        <taxon>eudicotyledons</taxon>
        <taxon>Gunneridae</taxon>
        <taxon>Pentapetalae</taxon>
        <taxon>rosids</taxon>
        <taxon>fabids</taxon>
        <taxon>Cucurbitales</taxon>
        <taxon>Cucurbitaceae</taxon>
        <taxon>Momordiceae</taxon>
        <taxon>Momordica</taxon>
    </lineage>
</organism>
<evidence type="ECO:0000256" key="3">
    <source>
        <dbReference type="ARBA" id="ARBA00022692"/>
    </source>
</evidence>
<dbReference type="GO" id="GO:0016020">
    <property type="term" value="C:membrane"/>
    <property type="evidence" value="ECO:0007669"/>
    <property type="project" value="UniProtKB-SubCell"/>
</dbReference>
<accession>A0A6J1DBR2</accession>
<comment type="subcellular location">
    <subcellularLocation>
        <location evidence="1">Membrane</location>
        <topology evidence="1">Multi-pass membrane protein</topology>
    </subcellularLocation>
</comment>
<dbReference type="RefSeq" id="XP_022151009.1">
    <property type="nucleotide sequence ID" value="XM_022295317.1"/>
</dbReference>
<dbReference type="PIRSF" id="PIRSF005859">
    <property type="entry name" value="PBR"/>
    <property type="match status" value="1"/>
</dbReference>
<dbReference type="Gene3D" id="1.20.1260.100">
    <property type="entry name" value="TspO/MBR protein"/>
    <property type="match status" value="1"/>
</dbReference>
<proteinExistence type="inferred from homology"/>
<dbReference type="OrthoDB" id="8841220at2759"/>
<feature type="transmembrane region" description="Helical" evidence="7">
    <location>
        <begin position="35"/>
        <end position="56"/>
    </location>
</feature>
<feature type="transmembrane region" description="Helical" evidence="7">
    <location>
        <begin position="76"/>
        <end position="97"/>
    </location>
</feature>
<feature type="region of interest" description="Disordered" evidence="6">
    <location>
        <begin position="1"/>
        <end position="29"/>
    </location>
</feature>
<keyword evidence="5 7" id="KW-0472">Membrane</keyword>
<keyword evidence="8" id="KW-1185">Reference proteome</keyword>
<dbReference type="AlphaFoldDB" id="A0A6J1DBR2"/>
<evidence type="ECO:0000256" key="4">
    <source>
        <dbReference type="ARBA" id="ARBA00022989"/>
    </source>
</evidence>
<gene>
    <name evidence="9" type="primary">LOC111019027</name>
</gene>
<evidence type="ECO:0000256" key="2">
    <source>
        <dbReference type="ARBA" id="ARBA00007524"/>
    </source>
</evidence>
<feature type="transmembrane region" description="Helical" evidence="7">
    <location>
        <begin position="109"/>
        <end position="128"/>
    </location>
</feature>
<dbReference type="Pfam" id="PF03073">
    <property type="entry name" value="TspO_MBR"/>
    <property type="match status" value="1"/>
</dbReference>
<dbReference type="GO" id="GO:0033013">
    <property type="term" value="P:tetrapyrrole metabolic process"/>
    <property type="evidence" value="ECO:0007669"/>
    <property type="project" value="UniProtKB-ARBA"/>
</dbReference>
<reference evidence="9" key="1">
    <citation type="submission" date="2025-08" db="UniProtKB">
        <authorList>
            <consortium name="RefSeq"/>
        </authorList>
    </citation>
    <scope>IDENTIFICATION</scope>
    <source>
        <strain evidence="9">OHB3-1</strain>
    </source>
</reference>
<protein>
    <submittedName>
        <fullName evidence="9">Translocator protein homolog</fullName>
    </submittedName>
</protein>
<keyword evidence="4 7" id="KW-1133">Transmembrane helix</keyword>
<name>A0A6J1DBR2_MOMCH</name>
<dbReference type="GeneID" id="111019027"/>
<dbReference type="InterPro" id="IPR038330">
    <property type="entry name" value="TspO/MBR-related_sf"/>
</dbReference>
<evidence type="ECO:0000313" key="8">
    <source>
        <dbReference type="Proteomes" id="UP000504603"/>
    </source>
</evidence>
<dbReference type="FunFam" id="1.20.1260.100:FF:000001">
    <property type="entry name" value="translocator protein 2"/>
    <property type="match status" value="1"/>
</dbReference>
<dbReference type="Proteomes" id="UP000504603">
    <property type="component" value="Unplaced"/>
</dbReference>
<comment type="similarity">
    <text evidence="2">Belongs to the TspO/BZRP family.</text>
</comment>
<evidence type="ECO:0000256" key="6">
    <source>
        <dbReference type="SAM" id="MobiDB-lite"/>
    </source>
</evidence>
<dbReference type="PANTHER" id="PTHR10057:SF0">
    <property type="entry name" value="TRANSLOCATOR PROTEIN"/>
    <property type="match status" value="1"/>
</dbReference>
<evidence type="ECO:0000256" key="7">
    <source>
        <dbReference type="SAM" id="Phobius"/>
    </source>
</evidence>